<sequence>MPTLLHIGAPKTGTTAVQASLEDLKHRTAGGLETFGLSVPGTPMDQARGALAVLGQGTGWNAGDRPVKDRHWQRLLAQVEEAPGLRFVSSEYLCEAQHSTAQRIVHDLGGPGEVRVVLTLRPLTRIMPSAWQQYLKSGHQLPYEKWCRAMLSSPPKKGVTPSFWRRHDQGRCCAGGPRRSSRERD</sequence>
<feature type="non-terminal residue" evidence="1">
    <location>
        <position position="185"/>
    </location>
</feature>
<dbReference type="InterPro" id="IPR027417">
    <property type="entry name" value="P-loop_NTPase"/>
</dbReference>
<evidence type="ECO:0000313" key="1">
    <source>
        <dbReference type="EMBL" id="MDP9831321.1"/>
    </source>
</evidence>
<keyword evidence="2" id="KW-1185">Reference proteome</keyword>
<evidence type="ECO:0000313" key="2">
    <source>
        <dbReference type="Proteomes" id="UP001235712"/>
    </source>
</evidence>
<dbReference type="EMBL" id="JAUSQZ010000001">
    <property type="protein sequence ID" value="MDP9831321.1"/>
    <property type="molecule type" value="Genomic_DNA"/>
</dbReference>
<dbReference type="Proteomes" id="UP001235712">
    <property type="component" value="Unassembled WGS sequence"/>
</dbReference>
<protein>
    <recommendedName>
        <fullName evidence="3">Sulfotransferase family protein</fullName>
    </recommendedName>
</protein>
<comment type="caution">
    <text evidence="1">The sequence shown here is derived from an EMBL/GenBank/DDBJ whole genome shotgun (WGS) entry which is preliminary data.</text>
</comment>
<dbReference type="SUPFAM" id="SSF52540">
    <property type="entry name" value="P-loop containing nucleoside triphosphate hydrolases"/>
    <property type="match status" value="1"/>
</dbReference>
<evidence type="ECO:0008006" key="3">
    <source>
        <dbReference type="Google" id="ProtNLM"/>
    </source>
</evidence>
<proteinExistence type="predicted"/>
<organism evidence="1 2">
    <name type="scientific">Kineosporia succinea</name>
    <dbReference type="NCBI Taxonomy" id="84632"/>
    <lineage>
        <taxon>Bacteria</taxon>
        <taxon>Bacillati</taxon>
        <taxon>Actinomycetota</taxon>
        <taxon>Actinomycetes</taxon>
        <taxon>Kineosporiales</taxon>
        <taxon>Kineosporiaceae</taxon>
        <taxon>Kineosporia</taxon>
    </lineage>
</organism>
<accession>A0ABT9PF33</accession>
<dbReference type="Gene3D" id="3.40.50.300">
    <property type="entry name" value="P-loop containing nucleotide triphosphate hydrolases"/>
    <property type="match status" value="1"/>
</dbReference>
<name>A0ABT9PF33_9ACTN</name>
<gene>
    <name evidence="1" type="ORF">J2S57_007070</name>
</gene>
<reference evidence="1 2" key="1">
    <citation type="submission" date="2023-07" db="EMBL/GenBank/DDBJ databases">
        <title>Sequencing the genomes of 1000 actinobacteria strains.</title>
        <authorList>
            <person name="Klenk H.-P."/>
        </authorList>
    </citation>
    <scope>NUCLEOTIDE SEQUENCE [LARGE SCALE GENOMIC DNA]</scope>
    <source>
        <strain evidence="1 2">DSM 44388</strain>
    </source>
</reference>